<feature type="transmembrane region" description="Helical" evidence="2">
    <location>
        <begin position="219"/>
        <end position="238"/>
    </location>
</feature>
<feature type="transmembrane region" description="Helical" evidence="2">
    <location>
        <begin position="148"/>
        <end position="170"/>
    </location>
</feature>
<reference evidence="3 4" key="1">
    <citation type="submission" date="2022-06" db="EMBL/GenBank/DDBJ databases">
        <title>Dyella sp. Sa strain:Sa Genome sequencing.</title>
        <authorList>
            <person name="Park S."/>
        </authorList>
    </citation>
    <scope>NUCLEOTIDE SEQUENCE [LARGE SCALE GENOMIC DNA]</scope>
    <source>
        <strain evidence="3 4">Sa</strain>
    </source>
</reference>
<feature type="transmembrane region" description="Helical" evidence="2">
    <location>
        <begin position="89"/>
        <end position="105"/>
    </location>
</feature>
<feature type="transmembrane region" description="Helical" evidence="2">
    <location>
        <begin position="111"/>
        <end position="136"/>
    </location>
</feature>
<evidence type="ECO:0000256" key="2">
    <source>
        <dbReference type="SAM" id="Phobius"/>
    </source>
</evidence>
<feature type="transmembrane region" description="Helical" evidence="2">
    <location>
        <begin position="55"/>
        <end position="77"/>
    </location>
</feature>
<feature type="region of interest" description="Disordered" evidence="1">
    <location>
        <begin position="413"/>
        <end position="435"/>
    </location>
</feature>
<keyword evidence="4" id="KW-1185">Reference proteome</keyword>
<feature type="transmembrane region" description="Helical" evidence="2">
    <location>
        <begin position="354"/>
        <end position="372"/>
    </location>
</feature>
<organism evidence="3 4">
    <name type="scientific">Dyella lutea</name>
    <dbReference type="NCBI Taxonomy" id="2950441"/>
    <lineage>
        <taxon>Bacteria</taxon>
        <taxon>Pseudomonadati</taxon>
        <taxon>Pseudomonadota</taxon>
        <taxon>Gammaproteobacteria</taxon>
        <taxon>Lysobacterales</taxon>
        <taxon>Rhodanobacteraceae</taxon>
        <taxon>Dyella</taxon>
    </lineage>
</organism>
<dbReference type="RefSeq" id="WP_253564304.1">
    <property type="nucleotide sequence ID" value="NZ_JAMZEK010000001.1"/>
</dbReference>
<evidence type="ECO:0000256" key="1">
    <source>
        <dbReference type="SAM" id="MobiDB-lite"/>
    </source>
</evidence>
<proteinExistence type="predicted"/>
<feature type="transmembrane region" description="Helical" evidence="2">
    <location>
        <begin position="312"/>
        <end position="330"/>
    </location>
</feature>
<keyword evidence="2" id="KW-0472">Membrane</keyword>
<feature type="transmembrane region" description="Helical" evidence="2">
    <location>
        <begin position="12"/>
        <end position="35"/>
    </location>
</feature>
<evidence type="ECO:0000313" key="3">
    <source>
        <dbReference type="EMBL" id="MCP1372669.1"/>
    </source>
</evidence>
<keyword evidence="2" id="KW-0812">Transmembrane</keyword>
<accession>A0ABT1F5K2</accession>
<keyword evidence="2" id="KW-1133">Transmembrane helix</keyword>
<dbReference type="EMBL" id="JAMZEK010000001">
    <property type="protein sequence ID" value="MCP1372669.1"/>
    <property type="molecule type" value="Genomic_DNA"/>
</dbReference>
<feature type="transmembrane region" description="Helical" evidence="2">
    <location>
        <begin position="283"/>
        <end position="306"/>
    </location>
</feature>
<feature type="transmembrane region" description="Helical" evidence="2">
    <location>
        <begin position="182"/>
        <end position="207"/>
    </location>
</feature>
<name>A0ABT1F5K2_9GAMM</name>
<gene>
    <name evidence="3" type="ORF">NC595_01180</name>
</gene>
<protein>
    <recommendedName>
        <fullName evidence="5">NnrS family protein</fullName>
    </recommendedName>
</protein>
<comment type="caution">
    <text evidence="3">The sequence shown here is derived from an EMBL/GenBank/DDBJ whole genome shotgun (WGS) entry which is preliminary data.</text>
</comment>
<sequence>MTKLRLEQAPAATLPLRFLLAMPCWGIVGGALLMLDGDAALRVRWHPATLALVHVWTLGVLGNAMIGSVLQFLPAAAGAPLRGARHAPWLHGAWNLGALLLVIGLHRGDRIALATAGVLLPLALLGLGAMTLPGLLKAAGERLLRVGLGTALGYGIATALAGGLLAWRLAGYGRWPLALVDVHAAFGVLGWMIALLAAVARVVMPMFQGTGRVATPVQAGWLAAATVALPLAAAWHLHRPDGVALPWVVASGGGAFALAALALQWPVPGERRHALYRHWRLGLAALVAAAVALAGGAGMLAGALGLGIGMPLLVASMTLEIVPFVAWIDLRRRVPRGTRIPGVQRLLDERQKQALLAVHGTAAVWLLAAVLWPQPWLARLAGAAQLVAWLLHARALAGSLRTARGCLRRPNRTAAPVAGDHRVPVDAAQPETPHA</sequence>
<evidence type="ECO:0008006" key="5">
    <source>
        <dbReference type="Google" id="ProtNLM"/>
    </source>
</evidence>
<feature type="transmembrane region" description="Helical" evidence="2">
    <location>
        <begin position="244"/>
        <end position="263"/>
    </location>
</feature>
<evidence type="ECO:0000313" key="4">
    <source>
        <dbReference type="Proteomes" id="UP001204615"/>
    </source>
</evidence>
<dbReference type="Proteomes" id="UP001204615">
    <property type="component" value="Unassembled WGS sequence"/>
</dbReference>